<dbReference type="SUPFAM" id="SSF54373">
    <property type="entry name" value="FAD-linked reductases, C-terminal domain"/>
    <property type="match status" value="1"/>
</dbReference>
<evidence type="ECO:0000313" key="5">
    <source>
        <dbReference type="Proteomes" id="UP000243376"/>
    </source>
</evidence>
<keyword evidence="2" id="KW-1133">Transmembrane helix</keyword>
<dbReference type="GO" id="GO:0005737">
    <property type="term" value="C:cytoplasm"/>
    <property type="evidence" value="ECO:0007669"/>
    <property type="project" value="TreeGrafter"/>
</dbReference>
<gene>
    <name evidence="4" type="ORF">C0184_02270</name>
</gene>
<organism evidence="4 5">
    <name type="scientific">Chloroflexus aggregans</name>
    <dbReference type="NCBI Taxonomy" id="152260"/>
    <lineage>
        <taxon>Bacteria</taxon>
        <taxon>Bacillati</taxon>
        <taxon>Chloroflexota</taxon>
        <taxon>Chloroflexia</taxon>
        <taxon>Chloroflexales</taxon>
        <taxon>Chloroflexineae</taxon>
        <taxon>Chloroflexaceae</taxon>
        <taxon>Chloroflexus</taxon>
    </lineage>
</organism>
<keyword evidence="2" id="KW-0812">Transmembrane</keyword>
<comment type="caution">
    <text evidence="4">The sequence shown here is derived from an EMBL/GenBank/DDBJ whole genome shotgun (WGS) entry which is preliminary data.</text>
</comment>
<keyword evidence="2" id="KW-0472">Membrane</keyword>
<dbReference type="Gene3D" id="3.50.50.60">
    <property type="entry name" value="FAD/NAD(P)-binding domain"/>
    <property type="match status" value="1"/>
</dbReference>
<accession>A0A2J6XCP2</accession>
<feature type="transmembrane region" description="Helical" evidence="2">
    <location>
        <begin position="6"/>
        <end position="24"/>
    </location>
</feature>
<protein>
    <submittedName>
        <fullName evidence="4">FAD-binding oxidoreductase</fullName>
    </submittedName>
</protein>
<proteinExistence type="predicted"/>
<dbReference type="InterPro" id="IPR006076">
    <property type="entry name" value="FAD-dep_OxRdtase"/>
</dbReference>
<keyword evidence="1" id="KW-0560">Oxidoreductase</keyword>
<dbReference type="EMBL" id="PNIQ01000156">
    <property type="protein sequence ID" value="PMP85571.1"/>
    <property type="molecule type" value="Genomic_DNA"/>
</dbReference>
<dbReference type="AlphaFoldDB" id="A0A2J6XCP2"/>
<evidence type="ECO:0000256" key="1">
    <source>
        <dbReference type="ARBA" id="ARBA00023002"/>
    </source>
</evidence>
<dbReference type="InterPro" id="IPR036188">
    <property type="entry name" value="FAD/NAD-bd_sf"/>
</dbReference>
<sequence>MIDRAHVVIIGAGVIGASIAFHLAERGLRDVIILEREETEISGSTARSAAGVRHQFSSRTNVLLSRYSIERLRHFEKEVGGHAELHQVGYLFLINDEATWAQYMHNVAMQRELGVRVEVLTPDEAARFIPRMRIDDLIGATFGPDDGYCDPYGIALGYLRAAQRHGVRLRRSTPAIGFHINSGRVTAVETPAGTIGCEIVINCAGPWAGEVAALAGLDLPVRPYRRNVYMTTPFPVINAPIPLTIDVATGFYMRREGQSILMGRSKPNEPSSTNTNVDWEWLEAVIEAGIYRFPILESAGLAEQQCWAGLYEITPDHNPILGRHPDLEGYIDASGFSGHGIMHAPATGLLIAEEVIDGRAHTINIDELRIDRFRRGQLASEFNVI</sequence>
<dbReference type="GO" id="GO:0016491">
    <property type="term" value="F:oxidoreductase activity"/>
    <property type="evidence" value="ECO:0007669"/>
    <property type="project" value="UniProtKB-KW"/>
</dbReference>
<feature type="domain" description="FAD dependent oxidoreductase" evidence="3">
    <location>
        <begin position="6"/>
        <end position="353"/>
    </location>
</feature>
<evidence type="ECO:0000256" key="2">
    <source>
        <dbReference type="SAM" id="Phobius"/>
    </source>
</evidence>
<name>A0A2J6XCP2_9CHLR</name>
<dbReference type="Proteomes" id="UP000243376">
    <property type="component" value="Unassembled WGS sequence"/>
</dbReference>
<dbReference type="SUPFAM" id="SSF51905">
    <property type="entry name" value="FAD/NAD(P)-binding domain"/>
    <property type="match status" value="1"/>
</dbReference>
<dbReference type="Pfam" id="PF01266">
    <property type="entry name" value="DAO"/>
    <property type="match status" value="1"/>
</dbReference>
<dbReference type="PANTHER" id="PTHR13847:SF287">
    <property type="entry name" value="FAD-DEPENDENT OXIDOREDUCTASE DOMAIN-CONTAINING PROTEIN 1"/>
    <property type="match status" value="1"/>
</dbReference>
<reference evidence="4 5" key="1">
    <citation type="submission" date="2018-01" db="EMBL/GenBank/DDBJ databases">
        <title>Metagenomic assembled genomes from two thermal pools in the Uzon Caldera, Kamchatka, Russia.</title>
        <authorList>
            <person name="Wilkins L."/>
            <person name="Ettinger C."/>
        </authorList>
    </citation>
    <scope>NUCLEOTIDE SEQUENCE [LARGE SCALE GENOMIC DNA]</scope>
    <source>
        <strain evidence="4">ZAV-02</strain>
    </source>
</reference>
<dbReference type="PANTHER" id="PTHR13847">
    <property type="entry name" value="SARCOSINE DEHYDROGENASE-RELATED"/>
    <property type="match status" value="1"/>
</dbReference>
<evidence type="ECO:0000313" key="4">
    <source>
        <dbReference type="EMBL" id="PMP85571.1"/>
    </source>
</evidence>
<dbReference type="Gene3D" id="3.30.9.10">
    <property type="entry name" value="D-Amino Acid Oxidase, subunit A, domain 2"/>
    <property type="match status" value="1"/>
</dbReference>
<evidence type="ECO:0000259" key="3">
    <source>
        <dbReference type="Pfam" id="PF01266"/>
    </source>
</evidence>